<dbReference type="UniPathway" id="UPA00060"/>
<dbReference type="EC" id="1.4.3.19" evidence="5"/>
<dbReference type="PANTHER" id="PTHR13847">
    <property type="entry name" value="SARCOSINE DEHYDROGENASE-RELATED"/>
    <property type="match status" value="1"/>
</dbReference>
<gene>
    <name evidence="8" type="ORF">HNR44_002258</name>
</gene>
<dbReference type="InterPro" id="IPR036188">
    <property type="entry name" value="FAD/NAD-bd_sf"/>
</dbReference>
<keyword evidence="2" id="KW-0784">Thiamine biosynthesis</keyword>
<dbReference type="GO" id="GO:0009229">
    <property type="term" value="P:thiamine diphosphate biosynthetic process"/>
    <property type="evidence" value="ECO:0007669"/>
    <property type="project" value="UniProtKB-UniPathway"/>
</dbReference>
<proteinExistence type="predicted"/>
<keyword evidence="6" id="KW-0812">Transmembrane</keyword>
<name>A0A841PZZ4_9BACL</name>
<evidence type="ECO:0000256" key="2">
    <source>
        <dbReference type="ARBA" id="ARBA00022977"/>
    </source>
</evidence>
<dbReference type="RefSeq" id="WP_184404326.1">
    <property type="nucleotide sequence ID" value="NZ_JACHHJ010000003.1"/>
</dbReference>
<reference evidence="8 9" key="1">
    <citation type="submission" date="2020-08" db="EMBL/GenBank/DDBJ databases">
        <title>Genomic Encyclopedia of Type Strains, Phase IV (KMG-IV): sequencing the most valuable type-strain genomes for metagenomic binning, comparative biology and taxonomic classification.</title>
        <authorList>
            <person name="Goeker M."/>
        </authorList>
    </citation>
    <scope>NUCLEOTIDE SEQUENCE [LARGE SCALE GENOMIC DNA]</scope>
    <source>
        <strain evidence="8 9">DSM 21769</strain>
    </source>
</reference>
<dbReference type="GO" id="GO:0005737">
    <property type="term" value="C:cytoplasm"/>
    <property type="evidence" value="ECO:0007669"/>
    <property type="project" value="TreeGrafter"/>
</dbReference>
<organism evidence="8 9">
    <name type="scientific">Geomicrobium halophilum</name>
    <dbReference type="NCBI Taxonomy" id="549000"/>
    <lineage>
        <taxon>Bacteria</taxon>
        <taxon>Bacillati</taxon>
        <taxon>Bacillota</taxon>
        <taxon>Bacilli</taxon>
        <taxon>Bacillales</taxon>
        <taxon>Geomicrobium</taxon>
    </lineage>
</organism>
<comment type="pathway">
    <text evidence="1">Cofactor biosynthesis; thiamine diphosphate biosynthesis.</text>
</comment>
<evidence type="ECO:0000313" key="9">
    <source>
        <dbReference type="Proteomes" id="UP000568839"/>
    </source>
</evidence>
<dbReference type="Pfam" id="PF01266">
    <property type="entry name" value="DAO"/>
    <property type="match status" value="1"/>
</dbReference>
<dbReference type="SUPFAM" id="SSF54373">
    <property type="entry name" value="FAD-linked reductases, C-terminal domain"/>
    <property type="match status" value="1"/>
</dbReference>
<evidence type="ECO:0000256" key="5">
    <source>
        <dbReference type="ARBA" id="ARBA00050018"/>
    </source>
</evidence>
<comment type="catalytic activity">
    <reaction evidence="4">
        <text>glycine + O2 + H2O = glyoxylate + H2O2 + NH4(+)</text>
        <dbReference type="Rhea" id="RHEA:11532"/>
        <dbReference type="ChEBI" id="CHEBI:15377"/>
        <dbReference type="ChEBI" id="CHEBI:15379"/>
        <dbReference type="ChEBI" id="CHEBI:16240"/>
        <dbReference type="ChEBI" id="CHEBI:28938"/>
        <dbReference type="ChEBI" id="CHEBI:36655"/>
        <dbReference type="ChEBI" id="CHEBI:57305"/>
        <dbReference type="EC" id="1.4.3.19"/>
    </reaction>
</comment>
<feature type="domain" description="FAD dependent oxidoreductase" evidence="7">
    <location>
        <begin position="8"/>
        <end position="350"/>
    </location>
</feature>
<dbReference type="GO" id="GO:0009228">
    <property type="term" value="P:thiamine biosynthetic process"/>
    <property type="evidence" value="ECO:0007669"/>
    <property type="project" value="UniProtKB-KW"/>
</dbReference>
<dbReference type="AlphaFoldDB" id="A0A841PZZ4"/>
<keyword evidence="9" id="KW-1185">Reference proteome</keyword>
<evidence type="ECO:0000256" key="6">
    <source>
        <dbReference type="SAM" id="Phobius"/>
    </source>
</evidence>
<dbReference type="EMBL" id="JACHHJ010000003">
    <property type="protein sequence ID" value="MBB6450275.1"/>
    <property type="molecule type" value="Genomic_DNA"/>
</dbReference>
<dbReference type="InterPro" id="IPR012727">
    <property type="entry name" value="Gly_oxidase_ThiO"/>
</dbReference>
<evidence type="ECO:0000259" key="7">
    <source>
        <dbReference type="Pfam" id="PF01266"/>
    </source>
</evidence>
<evidence type="ECO:0000256" key="1">
    <source>
        <dbReference type="ARBA" id="ARBA00004948"/>
    </source>
</evidence>
<comment type="caution">
    <text evidence="8">The sequence shown here is derived from an EMBL/GenBank/DDBJ whole genome shotgun (WGS) entry which is preliminary data.</text>
</comment>
<evidence type="ECO:0000313" key="8">
    <source>
        <dbReference type="EMBL" id="MBB6450275.1"/>
    </source>
</evidence>
<dbReference type="GO" id="GO:0043799">
    <property type="term" value="F:glycine oxidase activity"/>
    <property type="evidence" value="ECO:0007669"/>
    <property type="project" value="UniProtKB-EC"/>
</dbReference>
<keyword evidence="3 8" id="KW-0560">Oxidoreductase</keyword>
<evidence type="ECO:0000256" key="4">
    <source>
        <dbReference type="ARBA" id="ARBA00049872"/>
    </source>
</evidence>
<dbReference type="Gene3D" id="3.30.9.10">
    <property type="entry name" value="D-Amino Acid Oxidase, subunit A, domain 2"/>
    <property type="match status" value="1"/>
</dbReference>
<dbReference type="Gene3D" id="3.50.50.60">
    <property type="entry name" value="FAD/NAD(P)-binding domain"/>
    <property type="match status" value="1"/>
</dbReference>
<dbReference type="InterPro" id="IPR006076">
    <property type="entry name" value="FAD-dep_OxRdtase"/>
</dbReference>
<keyword evidence="6" id="KW-0472">Membrane</keyword>
<dbReference type="GO" id="GO:0050660">
    <property type="term" value="F:flavin adenine dinucleotide binding"/>
    <property type="evidence" value="ECO:0007669"/>
    <property type="project" value="InterPro"/>
</dbReference>
<accession>A0A841PZZ4</accession>
<dbReference type="SUPFAM" id="SSF51905">
    <property type="entry name" value="FAD/NAD(P)-binding domain"/>
    <property type="match status" value="1"/>
</dbReference>
<dbReference type="NCBIfam" id="TIGR02352">
    <property type="entry name" value="thiamin_ThiO"/>
    <property type="match status" value="1"/>
</dbReference>
<sequence>MKRHEKYDVIIVGAGIIGLATAYYSTRAGLKTLILDRGKAASGTTAAAAGMLGVQVELQSRTPLYPLANESRRLYEHLEHELMERTGTSLGRTVSGAIKPAFSSEEWKKLEKIEEWQAAAGESVQRLTASELYDELPRLTAGAKGALYFQEEAHVEPAQTAHAFQQAAVLQGAELKTHTEVTSLYREAGSCRGVLTADGTCFYGEQVVLATGPDPLTSSVHMDVLPIEGMKGEAVRVQGKRPLVTKTLYHQHFYFVPKPNGETLIGATSKASRERTTTVEGIGEVLHRAEQLVPEVAEAEITKMWAGVRPQTNDDLPLIGPHPAIPGCWLCCGHGRNGILLAPASGKELVTAIITRNTSALTAFDPGRGSKVEYHSQ</sequence>
<dbReference type="PANTHER" id="PTHR13847:SF289">
    <property type="entry name" value="GLYCINE OXIDASE"/>
    <property type="match status" value="1"/>
</dbReference>
<protein>
    <recommendedName>
        <fullName evidence="5">glycine oxidase</fullName>
        <ecNumber evidence="5">1.4.3.19</ecNumber>
    </recommendedName>
</protein>
<feature type="transmembrane region" description="Helical" evidence="6">
    <location>
        <begin position="7"/>
        <end position="25"/>
    </location>
</feature>
<keyword evidence="6" id="KW-1133">Transmembrane helix</keyword>
<dbReference type="Proteomes" id="UP000568839">
    <property type="component" value="Unassembled WGS sequence"/>
</dbReference>
<evidence type="ECO:0000256" key="3">
    <source>
        <dbReference type="ARBA" id="ARBA00023002"/>
    </source>
</evidence>